<dbReference type="EMBL" id="JAVDPW010000006">
    <property type="protein sequence ID" value="MDR6290947.1"/>
    <property type="molecule type" value="Genomic_DNA"/>
</dbReference>
<proteinExistence type="predicted"/>
<dbReference type="InterPro" id="IPR016084">
    <property type="entry name" value="Haem_Oase-like_multi-hlx"/>
</dbReference>
<dbReference type="Proteomes" id="UP001262410">
    <property type="component" value="Unassembled WGS sequence"/>
</dbReference>
<reference evidence="1 2" key="1">
    <citation type="submission" date="2023-07" db="EMBL/GenBank/DDBJ databases">
        <title>Sorghum-associated microbial communities from plants grown in Nebraska, USA.</title>
        <authorList>
            <person name="Schachtman D."/>
        </authorList>
    </citation>
    <scope>NUCLEOTIDE SEQUENCE [LARGE SCALE GENOMIC DNA]</scope>
    <source>
        <strain evidence="1 2">584</strain>
    </source>
</reference>
<evidence type="ECO:0000313" key="2">
    <source>
        <dbReference type="Proteomes" id="UP001262410"/>
    </source>
</evidence>
<dbReference type="Gene3D" id="1.20.910.10">
    <property type="entry name" value="Heme oxygenase-like"/>
    <property type="match status" value="1"/>
</dbReference>
<evidence type="ECO:0008006" key="3">
    <source>
        <dbReference type="Google" id="ProtNLM"/>
    </source>
</evidence>
<accession>A0ABU1JQQ4</accession>
<keyword evidence="2" id="KW-1185">Reference proteome</keyword>
<dbReference type="RefSeq" id="WP_309795795.1">
    <property type="nucleotide sequence ID" value="NZ_JAVDPW010000006.1"/>
</dbReference>
<name>A0ABU1JQQ4_9PROT</name>
<evidence type="ECO:0000313" key="1">
    <source>
        <dbReference type="EMBL" id="MDR6290947.1"/>
    </source>
</evidence>
<organism evidence="1 2">
    <name type="scientific">Inquilinus ginsengisoli</name>
    <dbReference type="NCBI Taxonomy" id="363840"/>
    <lineage>
        <taxon>Bacteria</taxon>
        <taxon>Pseudomonadati</taxon>
        <taxon>Pseudomonadota</taxon>
        <taxon>Alphaproteobacteria</taxon>
        <taxon>Rhodospirillales</taxon>
        <taxon>Rhodospirillaceae</taxon>
        <taxon>Inquilinus</taxon>
    </lineage>
</organism>
<dbReference type="SUPFAM" id="SSF48613">
    <property type="entry name" value="Heme oxygenase-like"/>
    <property type="match status" value="1"/>
</dbReference>
<gene>
    <name evidence="1" type="ORF">E9232_003473</name>
</gene>
<comment type="caution">
    <text evidence="1">The sequence shown here is derived from an EMBL/GenBank/DDBJ whole genome shotgun (WGS) entry which is preliminary data.</text>
</comment>
<protein>
    <recommendedName>
        <fullName evidence="3">Heme oxygenase</fullName>
    </recommendedName>
</protein>
<sequence>MGAAFLETLHVEAMTLVAAVRRTRSASSLMDGSAGIATYANYLREAYHYLHATQSTLTLAAERMLEIGRHLPLALLLQEKAGEVTGLDFLALDDLEALGFSRADVITSVPAPATRAYIAWINFLGHGDHPSGYLGNAYVLEYLASVCAGPVADGLVRSARIPGIRKAVRLLRNRADTKEGYVRTLANALPPLDDPEEIDVILTSARVARLLYAGILTAIDGMSAMPARRSPA</sequence>